<proteinExistence type="inferred from homology"/>
<dbReference type="PANTHER" id="PTHR43335">
    <property type="entry name" value="ABC TRANSPORTER, ATP-BINDING PROTEIN"/>
    <property type="match status" value="1"/>
</dbReference>
<dbReference type="SUPFAM" id="SSF52540">
    <property type="entry name" value="P-loop containing nucleoside triphosphate hydrolases"/>
    <property type="match status" value="1"/>
</dbReference>
<dbReference type="GeneID" id="96911694"/>
<accession>A0AAV3WXB6</accession>
<dbReference type="CDD" id="cd03230">
    <property type="entry name" value="ABC_DR_subfamily_A"/>
    <property type="match status" value="1"/>
</dbReference>
<keyword evidence="2" id="KW-0813">Transport</keyword>
<dbReference type="Pfam" id="PF00005">
    <property type="entry name" value="ABC_tran"/>
    <property type="match status" value="1"/>
</dbReference>
<dbReference type="PROSITE" id="PS50893">
    <property type="entry name" value="ABC_TRANSPORTER_2"/>
    <property type="match status" value="1"/>
</dbReference>
<dbReference type="AlphaFoldDB" id="A0AAV3WXB6"/>
<dbReference type="GO" id="GO:0016887">
    <property type="term" value="F:ATP hydrolysis activity"/>
    <property type="evidence" value="ECO:0007669"/>
    <property type="project" value="InterPro"/>
</dbReference>
<dbReference type="Proteomes" id="UP000887127">
    <property type="component" value="Unassembled WGS sequence"/>
</dbReference>
<dbReference type="GO" id="GO:0005524">
    <property type="term" value="F:ATP binding"/>
    <property type="evidence" value="ECO:0007669"/>
    <property type="project" value="UniProtKB-KW"/>
</dbReference>
<evidence type="ECO:0000313" key="6">
    <source>
        <dbReference type="EMBL" id="GEQ36384.1"/>
    </source>
</evidence>
<evidence type="ECO:0000256" key="4">
    <source>
        <dbReference type="ARBA" id="ARBA00022840"/>
    </source>
</evidence>
<comment type="similarity">
    <text evidence="1">Belongs to the ABC transporter superfamily.</text>
</comment>
<gene>
    <name evidence="6" type="ORF">M132T_18920</name>
</gene>
<keyword evidence="3" id="KW-0547">Nucleotide-binding</keyword>
<evidence type="ECO:0000313" key="7">
    <source>
        <dbReference type="Proteomes" id="UP000887127"/>
    </source>
</evidence>
<dbReference type="EMBL" id="BKBI01000013">
    <property type="protein sequence ID" value="GEQ36384.1"/>
    <property type="molecule type" value="Genomic_DNA"/>
</dbReference>
<organism evidence="6 7">
    <name type="scientific">Marinilactibacillus psychrotolerans</name>
    <dbReference type="NCBI Taxonomy" id="191770"/>
    <lineage>
        <taxon>Bacteria</taxon>
        <taxon>Bacillati</taxon>
        <taxon>Bacillota</taxon>
        <taxon>Bacilli</taxon>
        <taxon>Lactobacillales</taxon>
        <taxon>Carnobacteriaceae</taxon>
        <taxon>Marinilactibacillus</taxon>
    </lineage>
</organism>
<comment type="caution">
    <text evidence="6">The sequence shown here is derived from an EMBL/GenBank/DDBJ whole genome shotgun (WGS) entry which is preliminary data.</text>
</comment>
<evidence type="ECO:0000256" key="2">
    <source>
        <dbReference type="ARBA" id="ARBA00022448"/>
    </source>
</evidence>
<dbReference type="PANTHER" id="PTHR43335:SF4">
    <property type="entry name" value="ABC TRANSPORTER, ATP-BINDING PROTEIN"/>
    <property type="match status" value="1"/>
</dbReference>
<reference evidence="6" key="1">
    <citation type="submission" date="2019-08" db="EMBL/GenBank/DDBJ databases">
        <title>Marinilactibacillus psychrotolerans M13-2T whole genome sequencing project.</title>
        <authorList>
            <person name="Ishikawa M."/>
            <person name="Suzuki T."/>
            <person name="Matsutani M."/>
        </authorList>
    </citation>
    <scope>NUCLEOTIDE SEQUENCE</scope>
    <source>
        <strain evidence="6">M13-2T</strain>
    </source>
</reference>
<protein>
    <submittedName>
        <fullName evidence="6">ABC transporter ATP-binding protein</fullName>
    </submittedName>
</protein>
<dbReference type="Gene3D" id="3.40.50.300">
    <property type="entry name" value="P-loop containing nucleotide triphosphate hydrolases"/>
    <property type="match status" value="1"/>
</dbReference>
<name>A0AAV3WXB6_9LACT</name>
<keyword evidence="4 6" id="KW-0067">ATP-binding</keyword>
<sequence length="308" mass="34313">MNILTLENVSKKFGEKLILDGINLTVPEGSIYGFVGKNGAGKTTTMKMVLGLEDLTEGSIKIKGESVTFGNTKTNQWTGYLPDVPEFYGFMSAGEYLKLCGEITGIPKSELSTKVKSMLKKVGLEDSKQPIKKFSRGMKQRLGAAQALLNEPKLLICDEPTSALDPNGRREFLDLLYSLKENVTIIFSTHILNDVERICDHVGILNEGKIIADTTLTDLKKQFASSKMEVLMEAKDNVLLEDILNRLIHEGKVQTYEKANESYFVSYSGDYADLLEELYGSCKKAHIVPNLLRKIEPSLESIFLEVTR</sequence>
<dbReference type="InterPro" id="IPR027417">
    <property type="entry name" value="P-loop_NTPase"/>
</dbReference>
<dbReference type="SMART" id="SM00382">
    <property type="entry name" value="AAA"/>
    <property type="match status" value="1"/>
</dbReference>
<evidence type="ECO:0000256" key="3">
    <source>
        <dbReference type="ARBA" id="ARBA00022741"/>
    </source>
</evidence>
<evidence type="ECO:0000259" key="5">
    <source>
        <dbReference type="PROSITE" id="PS50893"/>
    </source>
</evidence>
<dbReference type="InterPro" id="IPR003593">
    <property type="entry name" value="AAA+_ATPase"/>
</dbReference>
<dbReference type="RefSeq" id="WP_091762414.1">
    <property type="nucleotide sequence ID" value="NZ_BJVX01000012.1"/>
</dbReference>
<dbReference type="InterPro" id="IPR003439">
    <property type="entry name" value="ABC_transporter-like_ATP-bd"/>
</dbReference>
<evidence type="ECO:0000256" key="1">
    <source>
        <dbReference type="ARBA" id="ARBA00005417"/>
    </source>
</evidence>
<feature type="domain" description="ABC transporter" evidence="5">
    <location>
        <begin position="4"/>
        <end position="232"/>
    </location>
</feature>